<evidence type="ECO:0000256" key="2">
    <source>
        <dbReference type="ARBA" id="ARBA00022692"/>
    </source>
</evidence>
<sequence length="333" mass="37556">MKSDLKEPLLPLKQSEQQPIQGKQRDSEGFRTPRWYGYFYQLSFVLQICFQEMLGKVLFARTPDMTPSHMLFLRSFASTILFFMLMGSQTKYYLVSSIDKSYYSSILMRVLVGILLLICVYTSIKYLPLVYIALSQNMSPLLTALLSYLFLKKGLNILDTLVLLVSFGGVALLITGAQYSGPQTSVEQSVSLVLPIFTMLMIPVLSAFSSIQLRQMRQLSDYTLGSYLSISMVVIYGPMVFLSSQGFVLIMGIMNTCMNICRTRASQHEEPAKLASINYFQTVFQLIFDVLFFNTAFSNTQIIGISIVLGAVTVRWGVGIKNTFFKPKVAQLK</sequence>
<feature type="transmembrane region" description="Helical" evidence="5">
    <location>
        <begin position="274"/>
        <end position="293"/>
    </location>
</feature>
<feature type="transmembrane region" description="Helical" evidence="5">
    <location>
        <begin position="38"/>
        <end position="59"/>
    </location>
</feature>
<dbReference type="InterPro" id="IPR037185">
    <property type="entry name" value="EmrE-like"/>
</dbReference>
<feature type="domain" description="EamA" evidence="6">
    <location>
        <begin position="64"/>
        <end position="174"/>
    </location>
</feature>
<feature type="transmembrane region" description="Helical" evidence="5">
    <location>
        <begin position="299"/>
        <end position="318"/>
    </location>
</feature>
<evidence type="ECO:0000259" key="6">
    <source>
        <dbReference type="Pfam" id="PF00892"/>
    </source>
</evidence>
<dbReference type="Proteomes" id="UP000785679">
    <property type="component" value="Unassembled WGS sequence"/>
</dbReference>
<dbReference type="GO" id="GO:0016020">
    <property type="term" value="C:membrane"/>
    <property type="evidence" value="ECO:0007669"/>
    <property type="project" value="UniProtKB-SubCell"/>
</dbReference>
<dbReference type="PANTHER" id="PTHR22911">
    <property type="entry name" value="ACYL-MALONYL CONDENSING ENZYME-RELATED"/>
    <property type="match status" value="1"/>
</dbReference>
<evidence type="ECO:0000313" key="7">
    <source>
        <dbReference type="EMBL" id="TNV77077.1"/>
    </source>
</evidence>
<feature type="transmembrane region" description="Helical" evidence="5">
    <location>
        <begin position="102"/>
        <end position="122"/>
    </location>
</feature>
<dbReference type="PANTHER" id="PTHR22911:SF6">
    <property type="entry name" value="SOLUTE CARRIER FAMILY 35 MEMBER G1"/>
    <property type="match status" value="1"/>
</dbReference>
<feature type="transmembrane region" description="Helical" evidence="5">
    <location>
        <begin position="71"/>
        <end position="90"/>
    </location>
</feature>
<feature type="transmembrane region" description="Helical" evidence="5">
    <location>
        <begin position="157"/>
        <end position="177"/>
    </location>
</feature>
<organism evidence="7 8">
    <name type="scientific">Halteria grandinella</name>
    <dbReference type="NCBI Taxonomy" id="5974"/>
    <lineage>
        <taxon>Eukaryota</taxon>
        <taxon>Sar</taxon>
        <taxon>Alveolata</taxon>
        <taxon>Ciliophora</taxon>
        <taxon>Intramacronucleata</taxon>
        <taxon>Spirotrichea</taxon>
        <taxon>Stichotrichia</taxon>
        <taxon>Sporadotrichida</taxon>
        <taxon>Halteriidae</taxon>
        <taxon>Halteria</taxon>
    </lineage>
</organism>
<dbReference type="InterPro" id="IPR000620">
    <property type="entry name" value="EamA_dom"/>
</dbReference>
<dbReference type="OrthoDB" id="306876at2759"/>
<keyword evidence="3 5" id="KW-1133">Transmembrane helix</keyword>
<feature type="transmembrane region" description="Helical" evidence="5">
    <location>
        <begin position="129"/>
        <end position="151"/>
    </location>
</feature>
<evidence type="ECO:0000256" key="1">
    <source>
        <dbReference type="ARBA" id="ARBA00004141"/>
    </source>
</evidence>
<protein>
    <recommendedName>
        <fullName evidence="6">EamA domain-containing protein</fullName>
    </recommendedName>
</protein>
<dbReference type="EMBL" id="RRYP01012482">
    <property type="protein sequence ID" value="TNV77077.1"/>
    <property type="molecule type" value="Genomic_DNA"/>
</dbReference>
<evidence type="ECO:0000313" key="8">
    <source>
        <dbReference type="Proteomes" id="UP000785679"/>
    </source>
</evidence>
<dbReference type="SUPFAM" id="SSF103481">
    <property type="entry name" value="Multidrug resistance efflux transporter EmrE"/>
    <property type="match status" value="2"/>
</dbReference>
<keyword evidence="4 5" id="KW-0472">Membrane</keyword>
<evidence type="ECO:0000256" key="4">
    <source>
        <dbReference type="ARBA" id="ARBA00023136"/>
    </source>
</evidence>
<accession>A0A8J8NK97</accession>
<comment type="subcellular location">
    <subcellularLocation>
        <location evidence="1">Membrane</location>
        <topology evidence="1">Multi-pass membrane protein</topology>
    </subcellularLocation>
</comment>
<gene>
    <name evidence="7" type="ORF">FGO68_gene5109</name>
</gene>
<evidence type="ECO:0000256" key="5">
    <source>
        <dbReference type="SAM" id="Phobius"/>
    </source>
</evidence>
<proteinExistence type="predicted"/>
<comment type="caution">
    <text evidence="7">The sequence shown here is derived from an EMBL/GenBank/DDBJ whole genome shotgun (WGS) entry which is preliminary data.</text>
</comment>
<keyword evidence="2 5" id="KW-0812">Transmembrane</keyword>
<feature type="transmembrane region" description="Helical" evidence="5">
    <location>
        <begin position="228"/>
        <end position="253"/>
    </location>
</feature>
<keyword evidence="8" id="KW-1185">Reference proteome</keyword>
<feature type="transmembrane region" description="Helical" evidence="5">
    <location>
        <begin position="189"/>
        <end position="208"/>
    </location>
</feature>
<name>A0A8J8NK97_HALGN</name>
<dbReference type="AlphaFoldDB" id="A0A8J8NK97"/>
<evidence type="ECO:0000256" key="3">
    <source>
        <dbReference type="ARBA" id="ARBA00022989"/>
    </source>
</evidence>
<dbReference type="Pfam" id="PF00892">
    <property type="entry name" value="EamA"/>
    <property type="match status" value="2"/>
</dbReference>
<reference evidence="7" key="1">
    <citation type="submission" date="2019-06" db="EMBL/GenBank/DDBJ databases">
        <authorList>
            <person name="Zheng W."/>
        </authorList>
    </citation>
    <scope>NUCLEOTIDE SEQUENCE</scope>
    <source>
        <strain evidence="7">QDHG01</strain>
    </source>
</reference>
<feature type="domain" description="EamA" evidence="6">
    <location>
        <begin position="196"/>
        <end position="313"/>
    </location>
</feature>